<dbReference type="EMBL" id="QEEX01000001">
    <property type="protein sequence ID" value="PWB97615.1"/>
    <property type="molecule type" value="Genomic_DNA"/>
</dbReference>
<keyword evidence="1" id="KW-0812">Transmembrane</keyword>
<name>A0A2U1T160_9MICO</name>
<dbReference type="InterPro" id="IPR027273">
    <property type="entry name" value="Neocarzinostatin-like"/>
</dbReference>
<sequence length="215" mass="22802">MSTPQGKRRRVWPWIVAAALVVVLVPVAIIVVPILTHEQQGTSTVVDSDEEWPLSVTAVGDDGRTRTLDVVSAQPGGTVDTSALVEGERIVVTGTGFDTSQGIYVAICKIAPNPETKPGPCLGGVPATEGEQQEAGSVQFAPSNWINDDWAWKLFGARSYDDAATGTFTAYLEVPSPVGDGVDCRVDACAIYTRNDHTALSDRVQDVYIPVGFAG</sequence>
<evidence type="ECO:0000313" key="3">
    <source>
        <dbReference type="Proteomes" id="UP000244978"/>
    </source>
</evidence>
<dbReference type="AlphaFoldDB" id="A0A2U1T160"/>
<feature type="transmembrane region" description="Helical" evidence="1">
    <location>
        <begin position="12"/>
        <end position="35"/>
    </location>
</feature>
<evidence type="ECO:0000256" key="1">
    <source>
        <dbReference type="SAM" id="Phobius"/>
    </source>
</evidence>
<dbReference type="SUPFAM" id="SSF49319">
    <property type="entry name" value="Actinoxanthin-like"/>
    <property type="match status" value="1"/>
</dbReference>
<keyword evidence="1" id="KW-0472">Membrane</keyword>
<evidence type="ECO:0000313" key="2">
    <source>
        <dbReference type="EMBL" id="PWB97615.1"/>
    </source>
</evidence>
<dbReference type="Gene3D" id="2.60.40.230">
    <property type="entry name" value="Neocarzinostatin-like"/>
    <property type="match status" value="1"/>
</dbReference>
<proteinExistence type="predicted"/>
<organism evidence="2 3">
    <name type="scientific">Homoserinimonas hongtaonis</name>
    <dbReference type="NCBI Taxonomy" id="2079791"/>
    <lineage>
        <taxon>Bacteria</taxon>
        <taxon>Bacillati</taxon>
        <taxon>Actinomycetota</taxon>
        <taxon>Actinomycetes</taxon>
        <taxon>Micrococcales</taxon>
        <taxon>Microbacteriaceae</taxon>
        <taxon>Homoserinimonas</taxon>
    </lineage>
</organism>
<dbReference type="RefSeq" id="WP_108997526.1">
    <property type="nucleotide sequence ID" value="NZ_QEEX01000001.1"/>
</dbReference>
<accession>A0A2U1T160</accession>
<reference evidence="3" key="1">
    <citation type="submission" date="2018-04" db="EMBL/GenBank/DDBJ databases">
        <authorList>
            <person name="Liu S."/>
            <person name="Wang Z."/>
            <person name="Li J."/>
        </authorList>
    </citation>
    <scope>NUCLEOTIDE SEQUENCE [LARGE SCALE GENOMIC DNA]</scope>
    <source>
        <strain evidence="3">S1194</strain>
    </source>
</reference>
<protein>
    <submittedName>
        <fullName evidence="2">Uncharacterized protein</fullName>
    </submittedName>
</protein>
<keyword evidence="3" id="KW-1185">Reference proteome</keyword>
<comment type="caution">
    <text evidence="2">The sequence shown here is derived from an EMBL/GenBank/DDBJ whole genome shotgun (WGS) entry which is preliminary data.</text>
</comment>
<keyword evidence="1" id="KW-1133">Transmembrane helix</keyword>
<dbReference type="Proteomes" id="UP000244978">
    <property type="component" value="Unassembled WGS sequence"/>
</dbReference>
<gene>
    <name evidence="2" type="ORF">DF220_07055</name>
</gene>